<dbReference type="EMBL" id="JAJSOF020000027">
    <property type="protein sequence ID" value="KAJ4433892.1"/>
    <property type="molecule type" value="Genomic_DNA"/>
</dbReference>
<keyword evidence="3" id="KW-1185">Reference proteome</keyword>
<gene>
    <name evidence="2" type="ORF">ANN_16205</name>
</gene>
<dbReference type="PANTHER" id="PTHR12902:SF1">
    <property type="entry name" value="WISKOTT-ALDRICH SYNDROME PROTEIN FAMILY MEMBER"/>
    <property type="match status" value="1"/>
</dbReference>
<comment type="similarity">
    <text evidence="1">Belongs to the SCAR/WAVE family.</text>
</comment>
<name>A0ABQ8SJJ5_PERAM</name>
<evidence type="ECO:0000313" key="3">
    <source>
        <dbReference type="Proteomes" id="UP001148838"/>
    </source>
</evidence>
<comment type="caution">
    <text evidence="2">The sequence shown here is derived from an EMBL/GenBank/DDBJ whole genome shotgun (WGS) entry which is preliminary data.</text>
</comment>
<organism evidence="2 3">
    <name type="scientific">Periplaneta americana</name>
    <name type="common">American cockroach</name>
    <name type="synonym">Blatta americana</name>
    <dbReference type="NCBI Taxonomy" id="6978"/>
    <lineage>
        <taxon>Eukaryota</taxon>
        <taxon>Metazoa</taxon>
        <taxon>Ecdysozoa</taxon>
        <taxon>Arthropoda</taxon>
        <taxon>Hexapoda</taxon>
        <taxon>Insecta</taxon>
        <taxon>Pterygota</taxon>
        <taxon>Neoptera</taxon>
        <taxon>Polyneoptera</taxon>
        <taxon>Dictyoptera</taxon>
        <taxon>Blattodea</taxon>
        <taxon>Blattoidea</taxon>
        <taxon>Blattidae</taxon>
        <taxon>Blattinae</taxon>
        <taxon>Periplaneta</taxon>
    </lineage>
</organism>
<protein>
    <submittedName>
        <fullName evidence="2">Uncharacterized protein</fullName>
    </submittedName>
</protein>
<accession>A0ABQ8SJJ5</accession>
<evidence type="ECO:0000313" key="2">
    <source>
        <dbReference type="EMBL" id="KAJ4433892.1"/>
    </source>
</evidence>
<proteinExistence type="inferred from homology"/>
<dbReference type="Gene3D" id="1.20.5.340">
    <property type="match status" value="1"/>
</dbReference>
<dbReference type="InterPro" id="IPR028288">
    <property type="entry name" value="SCAR/WAVE_fam"/>
</dbReference>
<dbReference type="PANTHER" id="PTHR12902">
    <property type="entry name" value="WASP-1"/>
    <property type="match status" value="1"/>
</dbReference>
<reference evidence="2 3" key="1">
    <citation type="journal article" date="2022" name="Allergy">
        <title>Genome assembly and annotation of Periplaneta americana reveal a comprehensive cockroach allergen profile.</title>
        <authorList>
            <person name="Wang L."/>
            <person name="Xiong Q."/>
            <person name="Saelim N."/>
            <person name="Wang L."/>
            <person name="Nong W."/>
            <person name="Wan A.T."/>
            <person name="Shi M."/>
            <person name="Liu X."/>
            <person name="Cao Q."/>
            <person name="Hui J.H.L."/>
            <person name="Sookrung N."/>
            <person name="Leung T.F."/>
            <person name="Tungtrongchitr A."/>
            <person name="Tsui S.K.W."/>
        </authorList>
    </citation>
    <scope>NUCLEOTIDE SEQUENCE [LARGE SCALE GENOMIC DNA]</scope>
    <source>
        <strain evidence="2">PWHHKU_190912</strain>
    </source>
</reference>
<dbReference type="Proteomes" id="UP001148838">
    <property type="component" value="Unassembled WGS sequence"/>
</dbReference>
<evidence type="ECO:0000256" key="1">
    <source>
        <dbReference type="ARBA" id="ARBA00006993"/>
    </source>
</evidence>
<sequence>MPFVQRVVEPKFLSRRSLHGEDGLPLVTDYELEAVTNNTLSSALRQLASLVLIANDIFEDLAKQLQDVCERSKKLRTRIETVEEKIVGFDPKSMSFYYALSTAVDRSDVVCNGLVVNQHLNNSSDSDVHLFKNEALNVYQRAIDYLQKWFDYDSSLLKELTFLSLNDTFTLSVFTEIVNILHVNIEVDFENGDALFQEYFLLKEMTPILKDLPTPQECWNTVLKTRSVPNLKKIAEHIHALPY</sequence>